<evidence type="ECO:0000313" key="1">
    <source>
        <dbReference type="EMBL" id="KAJ8299470.1"/>
    </source>
</evidence>
<keyword evidence="2" id="KW-1185">Reference proteome</keyword>
<proteinExistence type="predicted"/>
<protein>
    <submittedName>
        <fullName evidence="1">Uncharacterized protein</fullName>
    </submittedName>
</protein>
<comment type="caution">
    <text evidence="1">The sequence shown here is derived from an EMBL/GenBank/DDBJ whole genome shotgun (WGS) entry which is preliminary data.</text>
</comment>
<dbReference type="SUPFAM" id="SSF53649">
    <property type="entry name" value="Alkaline phosphatase-like"/>
    <property type="match status" value="1"/>
</dbReference>
<gene>
    <name evidence="1" type="ORF">KUTeg_023530</name>
</gene>
<dbReference type="Pfam" id="PF02995">
    <property type="entry name" value="DUF229"/>
    <property type="match status" value="1"/>
</dbReference>
<dbReference type="InterPro" id="IPR017850">
    <property type="entry name" value="Alkaline_phosphatase_core_sf"/>
</dbReference>
<accession>A0ABQ9E7K1</accession>
<dbReference type="PANTHER" id="PTHR10974:SF1">
    <property type="entry name" value="FI08016P-RELATED"/>
    <property type="match status" value="1"/>
</dbReference>
<reference evidence="1 2" key="1">
    <citation type="submission" date="2022-12" db="EMBL/GenBank/DDBJ databases">
        <title>Chromosome-level genome of Tegillarca granosa.</title>
        <authorList>
            <person name="Kim J."/>
        </authorList>
    </citation>
    <scope>NUCLEOTIDE SEQUENCE [LARGE SCALE GENOMIC DNA]</scope>
    <source>
        <strain evidence="1">Teg-2019</strain>
        <tissue evidence="1">Adductor muscle</tissue>
    </source>
</reference>
<dbReference type="InterPro" id="IPR004245">
    <property type="entry name" value="DUF229"/>
</dbReference>
<dbReference type="Gene3D" id="3.40.720.10">
    <property type="entry name" value="Alkaline Phosphatase, subunit A"/>
    <property type="match status" value="1"/>
</dbReference>
<dbReference type="EMBL" id="JARBDR010000921">
    <property type="protein sequence ID" value="KAJ8299470.1"/>
    <property type="molecule type" value="Genomic_DNA"/>
</dbReference>
<sequence length="666" mass="78391">MQLYSKFYLDILKRRVLSRWGYRCGWCKRRLVLLSFAVLFVIYLAFTEMEPRFEFFNNDVNSKCIIPNPDPFDSTIIKYLNWHPQPLPCRSSSDLLHVNDTGYLVFNSTLIKKNPLSNITCTYRIVKEIDDKKIYFRDPIKFKPPVYVNGDAFSVRCFDKENKNIYENLHHKIDYENLITESHNEDETADKYSVLLFGVDSLSRLAAIRSLPKTMSYLQKSLNAYILKGYNKVHESTLDNLFSLLSGKTLEEIPKEHQGNSSAYPLIWKEYHRQGYRTLYAEDWPELHTFSTRGRRFYSRPVDHYMRPYFLGMRLLQPIPYYLSLSLTYLESKTLRFSKYSNLCYGNRPTHRIVSDYHRQFIKAYKNKLTFSFSFISQLAHDFVNFFELADEDIFEFFKSLKEGGYLENSFIFFFGDHGHRYDRIRNTVIGRIEDRMPLMSVVIPEKIKQRYPNIHFTLLNNSKKLISNFDIHETLKDILDSNFKEEKFSQTKRNGHLSLLKDIPADRTCTEASIAEEYCACYSAKKVNTNNSLISTIASFVLKSINDKLKEERTKCAKLRLSVILTAEKIVSSSQRHFGRESEEDKYNFLNFFMKPDMDNKQRYRVTFRASPGGGIFETTVLYNEDNKLINIAGNIFRTNRYGNQSHCIQNKELKPFCLCQTDKV</sequence>
<dbReference type="Proteomes" id="UP001217089">
    <property type="component" value="Unassembled WGS sequence"/>
</dbReference>
<evidence type="ECO:0000313" key="2">
    <source>
        <dbReference type="Proteomes" id="UP001217089"/>
    </source>
</evidence>
<organism evidence="1 2">
    <name type="scientific">Tegillarca granosa</name>
    <name type="common">Malaysian cockle</name>
    <name type="synonym">Anadara granosa</name>
    <dbReference type="NCBI Taxonomy" id="220873"/>
    <lineage>
        <taxon>Eukaryota</taxon>
        <taxon>Metazoa</taxon>
        <taxon>Spiralia</taxon>
        <taxon>Lophotrochozoa</taxon>
        <taxon>Mollusca</taxon>
        <taxon>Bivalvia</taxon>
        <taxon>Autobranchia</taxon>
        <taxon>Pteriomorphia</taxon>
        <taxon>Arcoida</taxon>
        <taxon>Arcoidea</taxon>
        <taxon>Arcidae</taxon>
        <taxon>Tegillarca</taxon>
    </lineage>
</organism>
<name>A0ABQ9E7K1_TEGGR</name>
<dbReference type="CDD" id="cd16021">
    <property type="entry name" value="ALP_like"/>
    <property type="match status" value="1"/>
</dbReference>
<dbReference type="PANTHER" id="PTHR10974">
    <property type="entry name" value="FI08016P-RELATED"/>
    <property type="match status" value="1"/>
</dbReference>